<keyword evidence="2" id="KW-0812">Transmembrane</keyword>
<feature type="transmembrane region" description="Helical" evidence="2">
    <location>
        <begin position="224"/>
        <end position="246"/>
    </location>
</feature>
<evidence type="ECO:0000256" key="1">
    <source>
        <dbReference type="SAM" id="MobiDB-lite"/>
    </source>
</evidence>
<keyword evidence="5" id="KW-1185">Reference proteome</keyword>
<gene>
    <name evidence="4" type="ORF">BpHYR1_047760</name>
</gene>
<evidence type="ECO:0000256" key="3">
    <source>
        <dbReference type="SAM" id="SignalP"/>
    </source>
</evidence>
<reference evidence="4 5" key="1">
    <citation type="journal article" date="2018" name="Sci. Rep.">
        <title>Genomic signatures of local adaptation to the degree of environmental predictability in rotifers.</title>
        <authorList>
            <person name="Franch-Gras L."/>
            <person name="Hahn C."/>
            <person name="Garcia-Roger E.M."/>
            <person name="Carmona M.J."/>
            <person name="Serra M."/>
            <person name="Gomez A."/>
        </authorList>
    </citation>
    <scope>NUCLEOTIDE SEQUENCE [LARGE SCALE GENOMIC DNA]</scope>
    <source>
        <strain evidence="4">HYR1</strain>
    </source>
</reference>
<protein>
    <submittedName>
        <fullName evidence="4">Uncharacterized protein</fullName>
    </submittedName>
</protein>
<evidence type="ECO:0000313" key="5">
    <source>
        <dbReference type="Proteomes" id="UP000276133"/>
    </source>
</evidence>
<dbReference type="Proteomes" id="UP000276133">
    <property type="component" value="Unassembled WGS sequence"/>
</dbReference>
<comment type="caution">
    <text evidence="4">The sequence shown here is derived from an EMBL/GenBank/DDBJ whole genome shotgun (WGS) entry which is preliminary data.</text>
</comment>
<keyword evidence="2" id="KW-0472">Membrane</keyword>
<keyword evidence="3" id="KW-0732">Signal</keyword>
<organism evidence="4 5">
    <name type="scientific">Brachionus plicatilis</name>
    <name type="common">Marine rotifer</name>
    <name type="synonym">Brachionus muelleri</name>
    <dbReference type="NCBI Taxonomy" id="10195"/>
    <lineage>
        <taxon>Eukaryota</taxon>
        <taxon>Metazoa</taxon>
        <taxon>Spiralia</taxon>
        <taxon>Gnathifera</taxon>
        <taxon>Rotifera</taxon>
        <taxon>Eurotatoria</taxon>
        <taxon>Monogononta</taxon>
        <taxon>Pseudotrocha</taxon>
        <taxon>Ploima</taxon>
        <taxon>Brachionidae</taxon>
        <taxon>Brachionus</taxon>
    </lineage>
</organism>
<dbReference type="AlphaFoldDB" id="A0A3M7T8G3"/>
<evidence type="ECO:0000256" key="2">
    <source>
        <dbReference type="SAM" id="Phobius"/>
    </source>
</evidence>
<keyword evidence="2" id="KW-1133">Transmembrane helix</keyword>
<name>A0A3M7T8G3_BRAPC</name>
<feature type="region of interest" description="Disordered" evidence="1">
    <location>
        <begin position="80"/>
        <end position="100"/>
    </location>
</feature>
<feature type="signal peptide" evidence="3">
    <location>
        <begin position="1"/>
        <end position="18"/>
    </location>
</feature>
<evidence type="ECO:0000313" key="4">
    <source>
        <dbReference type="EMBL" id="RNA44231.1"/>
    </source>
</evidence>
<dbReference type="EMBL" id="REGN01000131">
    <property type="protein sequence ID" value="RNA44231.1"/>
    <property type="molecule type" value="Genomic_DNA"/>
</dbReference>
<accession>A0A3M7T8G3</accession>
<proteinExistence type="predicted"/>
<feature type="chain" id="PRO_5018280487" evidence="3">
    <location>
        <begin position="19"/>
        <end position="362"/>
    </location>
</feature>
<sequence length="362" mass="41227">MNFYFIFFILISIKTIKCYPSNSFNSELNRTNLNLITKSSDVFLSRSIRDVSDESENKSLSTGSAEVPADENANLDHEMSDYKETSESFSSHPGDHSARPPSYQLQLHMYSYKPKSFHLFARELGVKKILIGVDYKEKGPYDKYIVRIRYHGHEEYSTNKMKIHKNETNELILKKFLDAQYIICVTLFSLSASEYPPISTSDMCIDVTAGETPHIGGHRSATGLLSPLLVAVAAVLLACIVIGQNLKDLYNQRKKKLQATIDSPKLDLKKSKTKAQFDELMRVPEDPRMQTAAQKCQIVENKSFGDLTDPDCVYLDNKKRYSIDQLRDLDQIRRASRLNSVDLTSLQSIGRLSTKKPWVYQN</sequence>